<proteinExistence type="inferred from homology"/>
<feature type="domain" description="Carbohydrate kinase PfkB" evidence="4">
    <location>
        <begin position="2"/>
        <end position="316"/>
    </location>
</feature>
<name>A0A1E7X9Q7_9LACO</name>
<dbReference type="Proteomes" id="UP000177010">
    <property type="component" value="Unassembled WGS sequence"/>
</dbReference>
<comment type="caution">
    <text evidence="5">The sequence shown here is derived from an EMBL/GenBank/DDBJ whole genome shotgun (WGS) entry which is preliminary data.</text>
</comment>
<organism evidence="5 6">
    <name type="scientific">Lentilactobacillus sunkii</name>
    <dbReference type="NCBI Taxonomy" id="481719"/>
    <lineage>
        <taxon>Bacteria</taxon>
        <taxon>Bacillati</taxon>
        <taxon>Bacillota</taxon>
        <taxon>Bacilli</taxon>
        <taxon>Lactobacillales</taxon>
        <taxon>Lactobacillaceae</taxon>
        <taxon>Lentilactobacillus</taxon>
    </lineage>
</organism>
<dbReference type="InterPro" id="IPR029056">
    <property type="entry name" value="Ribokinase-like"/>
</dbReference>
<evidence type="ECO:0000256" key="2">
    <source>
        <dbReference type="ARBA" id="ARBA00022679"/>
    </source>
</evidence>
<reference evidence="5 6" key="1">
    <citation type="submission" date="2016-09" db="EMBL/GenBank/DDBJ databases">
        <title>Genome Sequence of Lactobacillus sunkii Strain CG01.</title>
        <authorList>
            <person name="Poehlein A."/>
            <person name="Gabris C."/>
            <person name="Bengelsdorf F.R."/>
            <person name="Duerre P."/>
            <person name="Daniel R."/>
        </authorList>
    </citation>
    <scope>NUCLEOTIDE SEQUENCE [LARGE SCALE GENOMIC DNA]</scope>
    <source>
        <strain evidence="5 6">CG_D</strain>
    </source>
</reference>
<dbReference type="CDD" id="cd01166">
    <property type="entry name" value="KdgK"/>
    <property type="match status" value="1"/>
</dbReference>
<dbReference type="EC" id="2.7.1.45" evidence="5"/>
<dbReference type="Gene3D" id="3.40.1190.20">
    <property type="match status" value="1"/>
</dbReference>
<dbReference type="AlphaFoldDB" id="A0A1E7X9Q7"/>
<evidence type="ECO:0000256" key="1">
    <source>
        <dbReference type="ARBA" id="ARBA00010688"/>
    </source>
</evidence>
<dbReference type="Pfam" id="PF00294">
    <property type="entry name" value="PfkB"/>
    <property type="match status" value="1"/>
</dbReference>
<evidence type="ECO:0000256" key="3">
    <source>
        <dbReference type="ARBA" id="ARBA00022777"/>
    </source>
</evidence>
<dbReference type="RefSeq" id="WP_070368568.1">
    <property type="nucleotide sequence ID" value="NZ_JAZHVW010000022.1"/>
</dbReference>
<comment type="similarity">
    <text evidence="1">Belongs to the carbohydrate kinase PfkB family.</text>
</comment>
<dbReference type="STRING" id="481719.LASUN_23690"/>
<dbReference type="PANTHER" id="PTHR43320:SF2">
    <property type="entry name" value="2-DEHYDRO-3-DEOXYGLUCONOKINASE_2-DEHYDRO-3-DEOXYGALACTONOKINASE"/>
    <property type="match status" value="1"/>
</dbReference>
<evidence type="ECO:0000313" key="6">
    <source>
        <dbReference type="Proteomes" id="UP000177010"/>
    </source>
</evidence>
<evidence type="ECO:0000313" key="5">
    <source>
        <dbReference type="EMBL" id="OFA09887.1"/>
    </source>
</evidence>
<dbReference type="InterPro" id="IPR052700">
    <property type="entry name" value="Carb_kinase_PfkB-like"/>
</dbReference>
<keyword evidence="3 5" id="KW-0418">Kinase</keyword>
<evidence type="ECO:0000259" key="4">
    <source>
        <dbReference type="Pfam" id="PF00294"/>
    </source>
</evidence>
<gene>
    <name evidence="5" type="primary">kdgK_4</name>
    <name evidence="5" type="ORF">LASUN_23690</name>
</gene>
<sequence length="339" mass="37479">MKVTTFGEIMLRLTVPDGKKFVQTDSYNANYGGAEANVAVSLALLGDQVTYITKLPKNDLGTAVTQRLRGYGVDTDKILYDNSRLGIYFLQRGLGIRSTSVIYDRADSAFAASNAGDYHWQELLKDTDYFYISGITPALSTELQTCLLSAVKFCRSHHIQVVYDANFRGKLWTPDEAAAFNKRLLPFVNICFVHDEDVENAFGLTTFSKHDNHAINQKESFKQSLKKLITAYPNIKLVGSVLRNIGSAQESQWMALMLTDGKFYESPTYKMNVVPEVASGDAFGAGIVHGILNHFDPQFQVDYAIAAAVLKLTIPGDFNLSSDAEIKAAMINPTGSIKR</sequence>
<accession>A0A1E7X9Q7</accession>
<keyword evidence="2 5" id="KW-0808">Transferase</keyword>
<dbReference type="InterPro" id="IPR011611">
    <property type="entry name" value="PfkB_dom"/>
</dbReference>
<protein>
    <submittedName>
        <fullName evidence="5">2-dehydro-3-deoxygluconokinase</fullName>
        <ecNumber evidence="5">2.7.1.45</ecNumber>
    </submittedName>
</protein>
<dbReference type="GO" id="GO:0008673">
    <property type="term" value="F:2-dehydro-3-deoxygluconokinase activity"/>
    <property type="evidence" value="ECO:0007669"/>
    <property type="project" value="UniProtKB-EC"/>
</dbReference>
<dbReference type="EMBL" id="MIQE01000024">
    <property type="protein sequence ID" value="OFA09887.1"/>
    <property type="molecule type" value="Genomic_DNA"/>
</dbReference>
<dbReference type="SUPFAM" id="SSF53613">
    <property type="entry name" value="Ribokinase-like"/>
    <property type="match status" value="1"/>
</dbReference>
<dbReference type="PANTHER" id="PTHR43320">
    <property type="entry name" value="SUGAR KINASE"/>
    <property type="match status" value="1"/>
</dbReference>